<comment type="caution">
    <text evidence="1">The sequence shown here is derived from an EMBL/GenBank/DDBJ whole genome shotgun (WGS) entry which is preliminary data.</text>
</comment>
<protein>
    <submittedName>
        <fullName evidence="1">Uncharacterized protein</fullName>
    </submittedName>
</protein>
<organism evidence="1 2">
    <name type="scientific">Zizania palustris</name>
    <name type="common">Northern wild rice</name>
    <dbReference type="NCBI Taxonomy" id="103762"/>
    <lineage>
        <taxon>Eukaryota</taxon>
        <taxon>Viridiplantae</taxon>
        <taxon>Streptophyta</taxon>
        <taxon>Embryophyta</taxon>
        <taxon>Tracheophyta</taxon>
        <taxon>Spermatophyta</taxon>
        <taxon>Magnoliopsida</taxon>
        <taxon>Liliopsida</taxon>
        <taxon>Poales</taxon>
        <taxon>Poaceae</taxon>
        <taxon>BOP clade</taxon>
        <taxon>Oryzoideae</taxon>
        <taxon>Oryzeae</taxon>
        <taxon>Zizaniinae</taxon>
        <taxon>Zizania</taxon>
    </lineage>
</organism>
<dbReference type="AlphaFoldDB" id="A0A8J5R5J9"/>
<keyword evidence="2" id="KW-1185">Reference proteome</keyword>
<dbReference type="Proteomes" id="UP000729402">
    <property type="component" value="Unassembled WGS sequence"/>
</dbReference>
<dbReference type="EMBL" id="JAAALK010000288">
    <property type="protein sequence ID" value="KAG8051830.1"/>
    <property type="molecule type" value="Genomic_DNA"/>
</dbReference>
<gene>
    <name evidence="1" type="ORF">GUJ93_ZPchr0001g31653</name>
</gene>
<reference evidence="1" key="2">
    <citation type="submission" date="2021-02" db="EMBL/GenBank/DDBJ databases">
        <authorList>
            <person name="Kimball J.A."/>
            <person name="Haas M.W."/>
            <person name="Macchietto M."/>
            <person name="Kono T."/>
            <person name="Duquette J."/>
            <person name="Shao M."/>
        </authorList>
    </citation>
    <scope>NUCLEOTIDE SEQUENCE</scope>
    <source>
        <tissue evidence="1">Fresh leaf tissue</tissue>
    </source>
</reference>
<sequence length="86" mass="9351">MLPSCCHRASAAPPIARWSLCSLAENCRGAGASARHRTRAGVRWWRGQWPVRWRGTFRAKGSGGSIPPPVEAYVVGGTVYVLCEVN</sequence>
<reference evidence="1" key="1">
    <citation type="journal article" date="2021" name="bioRxiv">
        <title>Whole Genome Assembly and Annotation of Northern Wild Rice, Zizania palustris L., Supports a Whole Genome Duplication in the Zizania Genus.</title>
        <authorList>
            <person name="Haas M."/>
            <person name="Kono T."/>
            <person name="Macchietto M."/>
            <person name="Millas R."/>
            <person name="McGilp L."/>
            <person name="Shao M."/>
            <person name="Duquette J."/>
            <person name="Hirsch C.N."/>
            <person name="Kimball J."/>
        </authorList>
    </citation>
    <scope>NUCLEOTIDE SEQUENCE</scope>
    <source>
        <tissue evidence="1">Fresh leaf tissue</tissue>
    </source>
</reference>
<evidence type="ECO:0000313" key="2">
    <source>
        <dbReference type="Proteomes" id="UP000729402"/>
    </source>
</evidence>
<proteinExistence type="predicted"/>
<name>A0A8J5R5J9_ZIZPA</name>
<accession>A0A8J5R5J9</accession>
<evidence type="ECO:0000313" key="1">
    <source>
        <dbReference type="EMBL" id="KAG8051830.1"/>
    </source>
</evidence>